<feature type="domain" description="HTH tetR-type" evidence="5">
    <location>
        <begin position="10"/>
        <end position="70"/>
    </location>
</feature>
<dbReference type="PANTHER" id="PTHR30055:SF234">
    <property type="entry name" value="HTH-TYPE TRANSCRIPTIONAL REGULATOR BETI"/>
    <property type="match status" value="1"/>
</dbReference>
<keyword evidence="3" id="KW-0804">Transcription</keyword>
<name>A0ABT6HIA5_9ACTN</name>
<dbReference type="SUPFAM" id="SSF48498">
    <property type="entry name" value="Tetracyclin repressor-like, C-terminal domain"/>
    <property type="match status" value="1"/>
</dbReference>
<evidence type="ECO:0000256" key="2">
    <source>
        <dbReference type="ARBA" id="ARBA00023125"/>
    </source>
</evidence>
<evidence type="ECO:0000313" key="7">
    <source>
        <dbReference type="Proteomes" id="UP001223144"/>
    </source>
</evidence>
<dbReference type="InterPro" id="IPR009057">
    <property type="entry name" value="Homeodomain-like_sf"/>
</dbReference>
<accession>A0ABT6HIA5</accession>
<dbReference type="PANTHER" id="PTHR30055">
    <property type="entry name" value="HTH-TYPE TRANSCRIPTIONAL REGULATOR RUTR"/>
    <property type="match status" value="1"/>
</dbReference>
<keyword evidence="2 4" id="KW-0238">DNA-binding</keyword>
<keyword evidence="1" id="KW-0805">Transcription regulation</keyword>
<feature type="DNA-binding region" description="H-T-H motif" evidence="4">
    <location>
        <begin position="33"/>
        <end position="52"/>
    </location>
</feature>
<protein>
    <submittedName>
        <fullName evidence="6">TetR family transcriptional regulator</fullName>
    </submittedName>
</protein>
<proteinExistence type="predicted"/>
<dbReference type="EMBL" id="JARWBG010000003">
    <property type="protein sequence ID" value="MDH2388066.1"/>
    <property type="molecule type" value="Genomic_DNA"/>
</dbReference>
<sequence length="187" mass="20512">MPRLTDARKELRRTQIAEAAVRCFSRNGLERTSIADITAESGLSAGSIYAHYRNKADLVRVAAREVLAKRADVLGEYAAADAPPGPDELLSRLIAAIDPAEARVGVQTWGEATTDPAIHGIVVDMTDRMRAMLRDCVTAWLVKVEHHEPAEARERAVPIARRVMALYQAELLYTALRTPPPTEETAS</sequence>
<dbReference type="SUPFAM" id="SSF46689">
    <property type="entry name" value="Homeodomain-like"/>
    <property type="match status" value="1"/>
</dbReference>
<evidence type="ECO:0000256" key="1">
    <source>
        <dbReference type="ARBA" id="ARBA00023015"/>
    </source>
</evidence>
<dbReference type="RefSeq" id="WP_279926366.1">
    <property type="nucleotide sequence ID" value="NZ_JARWBG010000003.1"/>
</dbReference>
<dbReference type="PROSITE" id="PS50977">
    <property type="entry name" value="HTH_TETR_2"/>
    <property type="match status" value="1"/>
</dbReference>
<dbReference type="InterPro" id="IPR001647">
    <property type="entry name" value="HTH_TetR"/>
</dbReference>
<dbReference type="PRINTS" id="PR00455">
    <property type="entry name" value="HTHTETR"/>
</dbReference>
<comment type="caution">
    <text evidence="6">The sequence shown here is derived from an EMBL/GenBank/DDBJ whole genome shotgun (WGS) entry which is preliminary data.</text>
</comment>
<dbReference type="Pfam" id="PF00440">
    <property type="entry name" value="TetR_N"/>
    <property type="match status" value="1"/>
</dbReference>
<dbReference type="Gene3D" id="1.10.357.10">
    <property type="entry name" value="Tetracycline Repressor, domain 2"/>
    <property type="match status" value="1"/>
</dbReference>
<evidence type="ECO:0000256" key="4">
    <source>
        <dbReference type="PROSITE-ProRule" id="PRU00335"/>
    </source>
</evidence>
<dbReference type="InterPro" id="IPR036271">
    <property type="entry name" value="Tet_transcr_reg_TetR-rel_C_sf"/>
</dbReference>
<evidence type="ECO:0000259" key="5">
    <source>
        <dbReference type="PROSITE" id="PS50977"/>
    </source>
</evidence>
<evidence type="ECO:0000256" key="3">
    <source>
        <dbReference type="ARBA" id="ARBA00023163"/>
    </source>
</evidence>
<dbReference type="InterPro" id="IPR050109">
    <property type="entry name" value="HTH-type_TetR-like_transc_reg"/>
</dbReference>
<dbReference type="Proteomes" id="UP001223144">
    <property type="component" value="Unassembled WGS sequence"/>
</dbReference>
<evidence type="ECO:0000313" key="6">
    <source>
        <dbReference type="EMBL" id="MDH2388066.1"/>
    </source>
</evidence>
<reference evidence="6 7" key="1">
    <citation type="submission" date="2023-04" db="EMBL/GenBank/DDBJ databases">
        <title>Streptomyces chengmaiensis sp. nov. isolated from the stem of mangrove plant in Hainan.</title>
        <authorList>
            <person name="Huang X."/>
            <person name="Zhou S."/>
            <person name="Chu X."/>
            <person name="Xie Y."/>
            <person name="Lin Y."/>
        </authorList>
    </citation>
    <scope>NUCLEOTIDE SEQUENCE [LARGE SCALE GENOMIC DNA]</scope>
    <source>
        <strain evidence="6 7">HNM0663</strain>
    </source>
</reference>
<organism evidence="6 7">
    <name type="scientific">Streptomyces chengmaiensis</name>
    <dbReference type="NCBI Taxonomy" id="3040919"/>
    <lineage>
        <taxon>Bacteria</taxon>
        <taxon>Bacillati</taxon>
        <taxon>Actinomycetota</taxon>
        <taxon>Actinomycetes</taxon>
        <taxon>Kitasatosporales</taxon>
        <taxon>Streptomycetaceae</taxon>
        <taxon>Streptomyces</taxon>
    </lineage>
</organism>
<gene>
    <name evidence="6" type="ORF">QCN29_04535</name>
</gene>
<keyword evidence="7" id="KW-1185">Reference proteome</keyword>